<dbReference type="Proteomes" id="UP000663832">
    <property type="component" value="Unassembled WGS sequence"/>
</dbReference>
<proteinExistence type="predicted"/>
<accession>A0A815MQ57</accession>
<sequence>MSLSVKRNVNDDFFPSKHKTVNLSKISIFTTLPNELIIIIFNYLKPIDILYSFSNLNSRFTYLIHKYKQNINLCNLLSNDKQHFQEILKLINKDIISLKIDQFIFDNNNNLFQEFPLLKHLIISNIDSKFAKKLILLNSQFKYLETLELKTNRTDLWLNPWANGHDYEIPDDFHFPVFDKDSLIEEYLIHIRCSSFTKDIISKFSPTFNLVKIEITLTDDEDLFILFNYIPSIKIFKCQLDAHLREGKSNVKLLYLEEFTLINTKFESYLLIINSFLQDCQSLNFLSLNLSLNWENLNGNILYEIILKYLINLKSFQFCFKTNQLNDLISKFQTDSQFKDNNCKVGYYENSYIFSLPYPYSHFQPIITEISLNTTISISSDLFHNVRSINIKINRNNNNNLISLLKFVQTYFKKVINLHIEIRDDVWPPNSLNLTIDTDNLCLSNIRRFAFMGNCYDLKPLLLIFPNLHELDINHYSVWENFNDYLFKNNGDKELLQMKYLRTVGIYDDNTWQGVERYEDREFQNEFIKHCPNINLCWTWPLTDDDDEEEEEDDNDDEE</sequence>
<dbReference type="PROSITE" id="PS50181">
    <property type="entry name" value="FBOX"/>
    <property type="match status" value="1"/>
</dbReference>
<protein>
    <recommendedName>
        <fullName evidence="1">F-box domain-containing protein</fullName>
    </recommendedName>
</protein>
<evidence type="ECO:0000313" key="4">
    <source>
        <dbReference type="Proteomes" id="UP000663832"/>
    </source>
</evidence>
<comment type="caution">
    <text evidence="2">The sequence shown here is derived from an EMBL/GenBank/DDBJ whole genome shotgun (WGS) entry which is preliminary data.</text>
</comment>
<evidence type="ECO:0000313" key="3">
    <source>
        <dbReference type="EMBL" id="CAF1621503.1"/>
    </source>
</evidence>
<keyword evidence="4" id="KW-1185">Reference proteome</keyword>
<dbReference type="InterPro" id="IPR001810">
    <property type="entry name" value="F-box_dom"/>
</dbReference>
<gene>
    <name evidence="2" type="ORF">BJG266_LOCUS38873</name>
    <name evidence="3" type="ORF">QVE165_LOCUS55755</name>
</gene>
<dbReference type="OrthoDB" id="10305067at2759"/>
<name>A0A815MQ57_9BILA</name>
<evidence type="ECO:0000313" key="2">
    <source>
        <dbReference type="EMBL" id="CAF1422778.1"/>
    </source>
</evidence>
<dbReference type="Proteomes" id="UP000663877">
    <property type="component" value="Unassembled WGS sequence"/>
</dbReference>
<evidence type="ECO:0000259" key="1">
    <source>
        <dbReference type="PROSITE" id="PS50181"/>
    </source>
</evidence>
<reference evidence="2" key="1">
    <citation type="submission" date="2021-02" db="EMBL/GenBank/DDBJ databases">
        <authorList>
            <person name="Nowell W R."/>
        </authorList>
    </citation>
    <scope>NUCLEOTIDE SEQUENCE</scope>
</reference>
<dbReference type="EMBL" id="CAJNOI010001557">
    <property type="protein sequence ID" value="CAF1422778.1"/>
    <property type="molecule type" value="Genomic_DNA"/>
</dbReference>
<organism evidence="2 5">
    <name type="scientific">Adineta steineri</name>
    <dbReference type="NCBI Taxonomy" id="433720"/>
    <lineage>
        <taxon>Eukaryota</taxon>
        <taxon>Metazoa</taxon>
        <taxon>Spiralia</taxon>
        <taxon>Gnathifera</taxon>
        <taxon>Rotifera</taxon>
        <taxon>Eurotatoria</taxon>
        <taxon>Bdelloidea</taxon>
        <taxon>Adinetida</taxon>
        <taxon>Adinetidae</taxon>
        <taxon>Adineta</taxon>
    </lineage>
</organism>
<dbReference type="AlphaFoldDB" id="A0A815MQ57"/>
<feature type="domain" description="F-box" evidence="1">
    <location>
        <begin position="26"/>
        <end position="87"/>
    </location>
</feature>
<dbReference type="EMBL" id="CAJNOM010001883">
    <property type="protein sequence ID" value="CAF1621503.1"/>
    <property type="molecule type" value="Genomic_DNA"/>
</dbReference>
<evidence type="ECO:0000313" key="5">
    <source>
        <dbReference type="Proteomes" id="UP000663877"/>
    </source>
</evidence>